<sequence>MGGTPLGFHWIMGDYSTAKLEIWLTGCVTVCAGLQRKILMKTYHVDTVRIYHQYVQSSSRQIRALKTYDRGSFYRIGETSTRRMRESGAGTTANYNEAFVNAYASNAGYSSTNDGNVVDFYDRAGYKEWAKAMNAVNDSVVPIDALTGTKYVLSSYPIKGFKRVEGVGRYNHKTVYQNPYVFPFAFSYRPVQKIKRQAAANPFGYQNKIISSASGIEAEYYTPAVYHAETRKTKKGLKKIYQIEVPKDGLLYVYFPWKKENNGVQIDLNGCKKIAYACWLSPSVVYVPTKAGETTAKITVTMPRNFIFKDEQLFVLDLSRFRKASAVINRRAAQKIQVKNKSIFCEIDGKTDEALFLSVPEDKAGWRITRNGKKITADTFADCFISIPLQSGKNKIEMHYRVPMFKIGGVISLLTLSALVCYEVLKRKNRLSAG</sequence>
<evidence type="ECO:0000313" key="2">
    <source>
        <dbReference type="EMBL" id="EFV01519.1"/>
    </source>
</evidence>
<feature type="transmembrane region" description="Helical" evidence="1">
    <location>
        <begin position="404"/>
        <end position="425"/>
    </location>
</feature>
<dbReference type="Proteomes" id="UP000004754">
    <property type="component" value="Unassembled WGS sequence"/>
</dbReference>
<evidence type="ECO:0000256" key="1">
    <source>
        <dbReference type="SAM" id="Phobius"/>
    </source>
</evidence>
<keyword evidence="1" id="KW-0812">Transmembrane</keyword>
<keyword evidence="1" id="KW-0472">Membrane</keyword>
<gene>
    <name evidence="2" type="ORF">HMP0721_1440</name>
</gene>
<dbReference type="InterPro" id="IPR018580">
    <property type="entry name" value="Uncharacterised_YfhO"/>
</dbReference>
<protein>
    <recommendedName>
        <fullName evidence="4">Bacterial membrane protein YfhO</fullName>
    </recommendedName>
</protein>
<comment type="caution">
    <text evidence="2">The sequence shown here is derived from an EMBL/GenBank/DDBJ whole genome shotgun (WGS) entry which is preliminary data.</text>
</comment>
<dbReference type="STRING" id="887929.HMP0721_1440"/>
<name>E6MHF5_9FIRM</name>
<keyword evidence="3" id="KW-1185">Reference proteome</keyword>
<proteinExistence type="predicted"/>
<dbReference type="AlphaFoldDB" id="E6MHF5"/>
<dbReference type="PANTHER" id="PTHR38454">
    <property type="entry name" value="INTEGRAL MEMBRANE PROTEIN-RELATED"/>
    <property type="match status" value="1"/>
</dbReference>
<dbReference type="eggNOG" id="COG4485">
    <property type="taxonomic scope" value="Bacteria"/>
</dbReference>
<organism evidence="2 3">
    <name type="scientific">Pseudoramibacter alactolyticus ATCC 23263</name>
    <dbReference type="NCBI Taxonomy" id="887929"/>
    <lineage>
        <taxon>Bacteria</taxon>
        <taxon>Bacillati</taxon>
        <taxon>Bacillota</taxon>
        <taxon>Clostridia</taxon>
        <taxon>Eubacteriales</taxon>
        <taxon>Eubacteriaceae</taxon>
        <taxon>Pseudoramibacter</taxon>
    </lineage>
</organism>
<keyword evidence="1" id="KW-1133">Transmembrane helix</keyword>
<accession>E6MHF5</accession>
<reference evidence="2 3" key="1">
    <citation type="submission" date="2010-12" db="EMBL/GenBank/DDBJ databases">
        <authorList>
            <person name="Muzny D."/>
            <person name="Qin X."/>
            <person name="Deng J."/>
            <person name="Jiang H."/>
            <person name="Liu Y."/>
            <person name="Qu J."/>
            <person name="Song X.-Z."/>
            <person name="Zhang L."/>
            <person name="Thornton R."/>
            <person name="Coyle M."/>
            <person name="Francisco L."/>
            <person name="Jackson L."/>
            <person name="Javaid M."/>
            <person name="Korchina V."/>
            <person name="Kovar C."/>
            <person name="Mata R."/>
            <person name="Mathew T."/>
            <person name="Ngo R."/>
            <person name="Nguyen L."/>
            <person name="Nguyen N."/>
            <person name="Okwuonu G."/>
            <person name="Ongeri F."/>
            <person name="Pham C."/>
            <person name="Simmons D."/>
            <person name="Wilczek-Boney K."/>
            <person name="Hale W."/>
            <person name="Jakkamsetti A."/>
            <person name="Pham P."/>
            <person name="Ruth R."/>
            <person name="San Lucas F."/>
            <person name="Warren J."/>
            <person name="Zhang J."/>
            <person name="Zhao Z."/>
            <person name="Zhou C."/>
            <person name="Zhu D."/>
            <person name="Lee S."/>
            <person name="Bess C."/>
            <person name="Blankenburg K."/>
            <person name="Forbes L."/>
            <person name="Fu Q."/>
            <person name="Gubbala S."/>
            <person name="Hirani K."/>
            <person name="Jayaseelan J.C."/>
            <person name="Lara F."/>
            <person name="Munidasa M."/>
            <person name="Palculict T."/>
            <person name="Patil S."/>
            <person name="Pu L.-L."/>
            <person name="Saada N."/>
            <person name="Tang L."/>
            <person name="Weissenberger G."/>
            <person name="Zhu Y."/>
            <person name="Hemphill L."/>
            <person name="Shang Y."/>
            <person name="Youmans B."/>
            <person name="Ayvaz T."/>
            <person name="Ross M."/>
            <person name="Santibanez J."/>
            <person name="Aqrawi P."/>
            <person name="Gross S."/>
            <person name="Joshi V."/>
            <person name="Fowler G."/>
            <person name="Nazareth L."/>
            <person name="Reid J."/>
            <person name="Worley K."/>
            <person name="Petrosino J."/>
            <person name="Highlander S."/>
            <person name="Gibbs R."/>
        </authorList>
    </citation>
    <scope>NUCLEOTIDE SEQUENCE [LARGE SCALE GENOMIC DNA]</scope>
    <source>
        <strain evidence="2 3">ATCC 23263</strain>
    </source>
</reference>
<evidence type="ECO:0000313" key="3">
    <source>
        <dbReference type="Proteomes" id="UP000004754"/>
    </source>
</evidence>
<dbReference type="EMBL" id="AEQN01000017">
    <property type="protein sequence ID" value="EFV01519.1"/>
    <property type="molecule type" value="Genomic_DNA"/>
</dbReference>
<evidence type="ECO:0008006" key="4">
    <source>
        <dbReference type="Google" id="ProtNLM"/>
    </source>
</evidence>
<dbReference type="HOGENOM" id="CLU_631440_0_0_9"/>
<dbReference type="Pfam" id="PF09586">
    <property type="entry name" value="YfhO"/>
    <property type="match status" value="1"/>
</dbReference>
<dbReference type="PANTHER" id="PTHR38454:SF1">
    <property type="entry name" value="INTEGRAL MEMBRANE PROTEIN"/>
    <property type="match status" value="1"/>
</dbReference>